<evidence type="ECO:0000256" key="4">
    <source>
        <dbReference type="SAM" id="SignalP"/>
    </source>
</evidence>
<name>A0AAX2KNW1_ENTFL</name>
<evidence type="ECO:0000313" key="6">
    <source>
        <dbReference type="EMBL" id="STP65405.1"/>
    </source>
</evidence>
<dbReference type="EMBL" id="UGIX01000001">
    <property type="protein sequence ID" value="STP65405.1"/>
    <property type="molecule type" value="Genomic_DNA"/>
</dbReference>
<feature type="compositionally biased region" description="Low complexity" evidence="3">
    <location>
        <begin position="28"/>
        <end position="49"/>
    </location>
</feature>
<keyword evidence="4" id="KW-0732">Signal</keyword>
<feature type="chain" id="PRO_5043813677" evidence="4">
    <location>
        <begin position="27"/>
        <end position="710"/>
    </location>
</feature>
<feature type="compositionally biased region" description="Basic and acidic residues" evidence="3">
    <location>
        <begin position="87"/>
        <end position="99"/>
    </location>
</feature>
<dbReference type="SUPFAM" id="SSF52058">
    <property type="entry name" value="L domain-like"/>
    <property type="match status" value="1"/>
</dbReference>
<feature type="compositionally biased region" description="Polar residues" evidence="3">
    <location>
        <begin position="50"/>
        <end position="65"/>
    </location>
</feature>
<evidence type="ECO:0000313" key="9">
    <source>
        <dbReference type="Proteomes" id="UP000254396"/>
    </source>
</evidence>
<dbReference type="EMBL" id="CP119528">
    <property type="protein sequence ID" value="WER41800.1"/>
    <property type="molecule type" value="Genomic_DNA"/>
</dbReference>
<dbReference type="Proteomes" id="UP000254396">
    <property type="component" value="Unassembled WGS sequence"/>
</dbReference>
<evidence type="ECO:0000313" key="10">
    <source>
        <dbReference type="Proteomes" id="UP001221642"/>
    </source>
</evidence>
<reference evidence="6 9" key="1">
    <citation type="submission" date="2018-06" db="EMBL/GenBank/DDBJ databases">
        <authorList>
            <consortium name="Pathogen Informatics"/>
            <person name="Doyle S."/>
        </authorList>
    </citation>
    <scope>NUCLEOTIDE SEQUENCE [LARGE SCALE GENOMIC DNA]</scope>
    <source>
        <strain evidence="6 9">NCTC13379</strain>
    </source>
</reference>
<evidence type="ECO:0000256" key="3">
    <source>
        <dbReference type="SAM" id="MobiDB-lite"/>
    </source>
</evidence>
<evidence type="ECO:0000259" key="5">
    <source>
        <dbReference type="Pfam" id="PF13731"/>
    </source>
</evidence>
<dbReference type="AlphaFoldDB" id="A0AAX2KNW1"/>
<keyword evidence="1" id="KW-0433">Leucine-rich repeat</keyword>
<proteinExistence type="predicted"/>
<sequence>MSKSFRLFLCLGLVLSQGIMGVMVSAKTTSSKKVESTSSSSLLSGTDSSIDANTDQSQGTKNSMELTTTSTLNSTLSTKTTPTQENESAKLDKKNKELDPKTTNLIEGTDIDARFATLLRTDSTVQSQGNNWSGFGKDKDQLTIADMSSLTKITVTNKNLDSLKGIKYAEQLTDLSCQFNNLTNLDFSQNRMLETLSCSGNRLTDLDITQNTYLRNLDCSSNQLTTLDVSQNTRLHLLDCSYNQLTVLDVTNNVDLAILVCLSNQLTVLDVSSQNTNLFSIDCSYNELSDITNLNNLTNLQTFDASEQTISIPVPTISNSNQASVDILKTTAHRGLTPSNISIDPSPSFSTNGDQIMLSSVTRESMINKSIRFSYAPQDLIEGSTTGTKSFSGTINFFEVSNLTSDLKPNLKKVYSGDKVEWTWEIINTSSKQASNIYSELNLPVGLIIDQNSIIKNGNVATINDLNGTNNLGALDSNQTIKFTFETIVSGNSGEWLELNGKVNWEDHGARFVTSSNQVKIIDDEQKDKAEETDELEILSVPQSFKYGILNKSNVEQIIHLNTNNYQTNTSVVTDGFYTRMRDERPSLSGWKLTAQLSDFKDVTNSTVLTNSGIALKMENMKIESIKNRDSPQESIDQNPTGTPSTVSTNETLISGQAAKTLINAQANEGHGTWQLRIPFDKVSLTVPANTGEINKNYTATLTWSLDDTP</sequence>
<dbReference type="Proteomes" id="UP001221642">
    <property type="component" value="Chromosome"/>
</dbReference>
<gene>
    <name evidence="6" type="primary">inlJ</name>
    <name evidence="6" type="ORF">NCTC13379_01598</name>
    <name evidence="8" type="ORF">P0083_10730</name>
    <name evidence="7" type="ORF">P0D81_06555</name>
</gene>
<dbReference type="InterPro" id="IPR027994">
    <property type="entry name" value="WxL_dom"/>
</dbReference>
<dbReference type="PANTHER" id="PTHR47566:SF1">
    <property type="entry name" value="PROTEIN NUD1"/>
    <property type="match status" value="1"/>
</dbReference>
<evidence type="ECO:0000256" key="2">
    <source>
        <dbReference type="ARBA" id="ARBA00022737"/>
    </source>
</evidence>
<accession>A0AAX2KNW1</accession>
<feature type="domain" description="WxL" evidence="5">
    <location>
        <begin position="523"/>
        <end position="710"/>
    </location>
</feature>
<feature type="compositionally biased region" description="Low complexity" evidence="3">
    <location>
        <begin position="66"/>
        <end position="83"/>
    </location>
</feature>
<dbReference type="InterPro" id="IPR032675">
    <property type="entry name" value="LRR_dom_sf"/>
</dbReference>
<organism evidence="6 9">
    <name type="scientific">Enterococcus faecalis</name>
    <name type="common">Streptococcus faecalis</name>
    <dbReference type="NCBI Taxonomy" id="1351"/>
    <lineage>
        <taxon>Bacteria</taxon>
        <taxon>Bacillati</taxon>
        <taxon>Bacillota</taxon>
        <taxon>Bacilli</taxon>
        <taxon>Lactobacillales</taxon>
        <taxon>Enterococcaceae</taxon>
        <taxon>Enterococcus</taxon>
    </lineage>
</organism>
<dbReference type="InterPro" id="IPR052574">
    <property type="entry name" value="CDIRP"/>
</dbReference>
<dbReference type="InterPro" id="IPR001611">
    <property type="entry name" value="Leu-rich_rpt"/>
</dbReference>
<dbReference type="Gene3D" id="3.80.10.10">
    <property type="entry name" value="Ribonuclease Inhibitor"/>
    <property type="match status" value="1"/>
</dbReference>
<feature type="signal peptide" evidence="4">
    <location>
        <begin position="1"/>
        <end position="26"/>
    </location>
</feature>
<dbReference type="PROSITE" id="PS51450">
    <property type="entry name" value="LRR"/>
    <property type="match status" value="1"/>
</dbReference>
<dbReference type="PANTHER" id="PTHR47566">
    <property type="match status" value="1"/>
</dbReference>
<feature type="region of interest" description="Disordered" evidence="3">
    <location>
        <begin position="627"/>
        <end position="649"/>
    </location>
</feature>
<dbReference type="EMBL" id="CP119159">
    <property type="protein sequence ID" value="WEH23680.1"/>
    <property type="molecule type" value="Genomic_DNA"/>
</dbReference>
<evidence type="ECO:0000313" key="8">
    <source>
        <dbReference type="EMBL" id="WER41800.1"/>
    </source>
</evidence>
<dbReference type="Pfam" id="PF13731">
    <property type="entry name" value="WxL"/>
    <property type="match status" value="1"/>
</dbReference>
<reference evidence="7 10" key="2">
    <citation type="submission" date="2023-02" db="EMBL/GenBank/DDBJ databases">
        <title>Results of the 2020 Genomic Proficiency Test for the network of European Union Reference Laboratory for Antimicrobial Resistance assessing whole genome sequencing capacities.</title>
        <authorList>
            <person name="Hoffmann M."/>
            <person name="Luo Y."/>
            <person name="Sorensen L.H."/>
            <person name="Pedersen S.K."/>
            <person name="Hendriksen R.S."/>
        </authorList>
    </citation>
    <scope>NUCLEOTIDE SEQUENCE [LARGE SCALE GENOMIC DNA]</scope>
    <source>
        <strain evidence="7 10">GENOMIC22-006</strain>
    </source>
</reference>
<evidence type="ECO:0000313" key="11">
    <source>
        <dbReference type="Proteomes" id="UP001222182"/>
    </source>
</evidence>
<evidence type="ECO:0000313" key="7">
    <source>
        <dbReference type="EMBL" id="WEH23680.1"/>
    </source>
</evidence>
<feature type="region of interest" description="Disordered" evidence="3">
    <location>
        <begin position="28"/>
        <end position="99"/>
    </location>
</feature>
<dbReference type="RefSeq" id="WP_010706530.1">
    <property type="nucleotide sequence ID" value="NZ_AP031218.1"/>
</dbReference>
<evidence type="ECO:0000256" key="1">
    <source>
        <dbReference type="ARBA" id="ARBA00022614"/>
    </source>
</evidence>
<dbReference type="GO" id="GO:0035591">
    <property type="term" value="F:signaling adaptor activity"/>
    <property type="evidence" value="ECO:0007669"/>
    <property type="project" value="TreeGrafter"/>
</dbReference>
<reference evidence="8 11" key="3">
    <citation type="submission" date="2023-03" db="EMBL/GenBank/DDBJ databases">
        <title>Complete genome sequence of an Enterococcus faecalis urinary isolate.</title>
        <authorList>
            <person name="Brauer A.L."/>
            <person name="Armbruster C.E."/>
        </authorList>
    </citation>
    <scope>NUCLEOTIDE SEQUENCE [LARGE SCALE GENOMIC DNA]</scope>
    <source>
        <strain evidence="8 11">3143</strain>
    </source>
</reference>
<dbReference type="Proteomes" id="UP001222182">
    <property type="component" value="Chromosome"/>
</dbReference>
<protein>
    <submittedName>
        <fullName evidence="6">Internalin-J</fullName>
    </submittedName>
    <submittedName>
        <fullName evidence="7">WxL domain-containing protein</fullName>
    </submittedName>
</protein>
<keyword evidence="2" id="KW-0677">Repeat</keyword>
<feature type="compositionally biased region" description="Polar residues" evidence="3">
    <location>
        <begin position="633"/>
        <end position="649"/>
    </location>
</feature>